<protein>
    <recommendedName>
        <fullName evidence="5">Tyrosine-protein phosphatase</fullName>
        <ecNumber evidence="5">3.1.3.48</ecNumber>
    </recommendedName>
</protein>
<evidence type="ECO:0000313" key="6">
    <source>
        <dbReference type="EMBL" id="QED49209.1"/>
    </source>
</evidence>
<dbReference type="AlphaFoldDB" id="A0A5B8ZBY7"/>
<keyword evidence="3 5" id="KW-0904">Protein phosphatase</keyword>
<dbReference type="Pfam" id="PF19567">
    <property type="entry name" value="CpsB_CapC"/>
    <property type="match status" value="1"/>
</dbReference>
<dbReference type="PANTHER" id="PTHR39181">
    <property type="entry name" value="TYROSINE-PROTEIN PHOSPHATASE YWQE"/>
    <property type="match status" value="1"/>
</dbReference>
<evidence type="ECO:0000313" key="7">
    <source>
        <dbReference type="Proteomes" id="UP000321555"/>
    </source>
</evidence>
<dbReference type="SUPFAM" id="SSF89550">
    <property type="entry name" value="PHP domain-like"/>
    <property type="match status" value="1"/>
</dbReference>
<evidence type="ECO:0000256" key="2">
    <source>
        <dbReference type="ARBA" id="ARBA00022801"/>
    </source>
</evidence>
<accession>A0A5B8ZBY7</accession>
<dbReference type="OrthoDB" id="9788539at2"/>
<name>A0A5B8ZBY7_CYTDA</name>
<dbReference type="InterPro" id="IPR016667">
    <property type="entry name" value="Caps_polysacc_synth_CpsB/CapC"/>
</dbReference>
<dbReference type="GO" id="GO:0030145">
    <property type="term" value="F:manganese ion binding"/>
    <property type="evidence" value="ECO:0007669"/>
    <property type="project" value="UniProtKB-UniRule"/>
</dbReference>
<evidence type="ECO:0000256" key="4">
    <source>
        <dbReference type="ARBA" id="ARBA00051722"/>
    </source>
</evidence>
<reference evidence="7" key="1">
    <citation type="submission" date="2019-08" db="EMBL/GenBank/DDBJ databases">
        <authorList>
            <person name="Zheng X."/>
        </authorList>
    </citation>
    <scope>NUCLEOTIDE SEQUENCE [LARGE SCALE GENOMIC DNA]</scope>
    <source>
        <strain evidence="7">FJAT-25496</strain>
    </source>
</reference>
<dbReference type="EC" id="3.1.3.48" evidence="5"/>
<dbReference type="EMBL" id="CP042593">
    <property type="protein sequence ID" value="QED49209.1"/>
    <property type="molecule type" value="Genomic_DNA"/>
</dbReference>
<dbReference type="PIRSF" id="PIRSF016557">
    <property type="entry name" value="Caps_synth_CpsB"/>
    <property type="match status" value="1"/>
</dbReference>
<dbReference type="STRING" id="1742359.GCA_001439625_03363"/>
<dbReference type="RefSeq" id="WP_057773342.1">
    <property type="nucleotide sequence ID" value="NZ_CP042593.1"/>
</dbReference>
<dbReference type="InterPro" id="IPR016195">
    <property type="entry name" value="Pol/histidinol_Pase-like"/>
</dbReference>
<sequence>MIDIHCHILPGVDDGAKDLIESIGMAKHAFSKGITTIFATPHHKTEWHNNEANSILEKVNILNMNLKRKKIPVNILPGQEPRIYGELLKDYKAGKIMTLNNQHKYLLIELPDSHVPSYAEQLLFNIQLEGIIPIIVHPERNDQIRENPNILHELVKNGAVTQITASNLIGQNGKQLKNFSLQLIFHNLTHFIASDSHRLSRNSFKLNEAFEVINEELGSDYVNLFLENTRVLLDGKGMYREEPTTMKIKKWFYFF</sequence>
<evidence type="ECO:0000256" key="3">
    <source>
        <dbReference type="ARBA" id="ARBA00022912"/>
    </source>
</evidence>
<dbReference type="KEGG" id="bda:FSZ17_19185"/>
<comment type="catalytic activity">
    <reaction evidence="4 5">
        <text>O-phospho-L-tyrosyl-[protein] + H2O = L-tyrosyl-[protein] + phosphate</text>
        <dbReference type="Rhea" id="RHEA:10684"/>
        <dbReference type="Rhea" id="RHEA-COMP:10136"/>
        <dbReference type="Rhea" id="RHEA-COMP:20101"/>
        <dbReference type="ChEBI" id="CHEBI:15377"/>
        <dbReference type="ChEBI" id="CHEBI:43474"/>
        <dbReference type="ChEBI" id="CHEBI:46858"/>
        <dbReference type="ChEBI" id="CHEBI:61978"/>
        <dbReference type="EC" id="3.1.3.48"/>
    </reaction>
</comment>
<organism evidence="6 7">
    <name type="scientific">Cytobacillus dafuensis</name>
    <name type="common">Bacillus dafuensis</name>
    <dbReference type="NCBI Taxonomy" id="1742359"/>
    <lineage>
        <taxon>Bacteria</taxon>
        <taxon>Bacillati</taxon>
        <taxon>Bacillota</taxon>
        <taxon>Bacilli</taxon>
        <taxon>Bacillales</taxon>
        <taxon>Bacillaceae</taxon>
        <taxon>Cytobacillus</taxon>
    </lineage>
</organism>
<dbReference type="Gene3D" id="3.20.20.140">
    <property type="entry name" value="Metal-dependent hydrolases"/>
    <property type="match status" value="1"/>
</dbReference>
<dbReference type="PANTHER" id="PTHR39181:SF1">
    <property type="entry name" value="TYROSINE-PROTEIN PHOSPHATASE YWQE"/>
    <property type="match status" value="1"/>
</dbReference>
<keyword evidence="7" id="KW-1185">Reference proteome</keyword>
<dbReference type="GO" id="GO:0004725">
    <property type="term" value="F:protein tyrosine phosphatase activity"/>
    <property type="evidence" value="ECO:0007669"/>
    <property type="project" value="UniProtKB-UniRule"/>
</dbReference>
<keyword evidence="2 5" id="KW-0378">Hydrolase</keyword>
<proteinExistence type="inferred from homology"/>
<evidence type="ECO:0000256" key="1">
    <source>
        <dbReference type="ARBA" id="ARBA00005750"/>
    </source>
</evidence>
<comment type="similarity">
    <text evidence="1 5">Belongs to the metallo-dependent hydrolases superfamily. CpsB/CapC family.</text>
</comment>
<evidence type="ECO:0000256" key="5">
    <source>
        <dbReference type="PIRNR" id="PIRNR016557"/>
    </source>
</evidence>
<gene>
    <name evidence="6" type="ORF">FSZ17_19185</name>
</gene>
<dbReference type="Proteomes" id="UP000321555">
    <property type="component" value="Chromosome"/>
</dbReference>